<dbReference type="EMBL" id="CALNXK010000009">
    <property type="protein sequence ID" value="CAH3041656.1"/>
    <property type="molecule type" value="Genomic_DNA"/>
</dbReference>
<sequence>MQDIGLHWNQKKCSVVLVKRGAQVLDESGMRMDETTTITALGEGKHYKFLGVLENVRQDERLALACAAKEYLRRISIIWSSPLSDCNRVQASNQYALPVLRYLMEKRGVGLRSVEHEYKITKIKSLLKLCQNPDQTVEAVREFEEHAMASGHQSLVKEAAKYAEELNITLQLDTLNPVCVTTKGKVVTAATAGNLLKQSQEKQFLEIAKDKKWQGKLFRIRWEDESLSITSCFAWLKGWATCPTHTIAGMYELYEQLLPTKLYTKEKTQTSTDGEVLCRLCGKVAESVAHVLAGCSSLAQTKYLYRHNAALKILLFELLRERGLMEEVPPWYSPVMPKPAYQNTTSEAFWDIPIYAEHNEVRANRIDARLVNHERKEVCTIEMSCPWIESRAKKDEEKTLKYGPMMWELTQRYIGYRVEQNYVIIDVLGGYSKHLEKSVRKLLGARARSVLERMQKSVKHFKHCQNI</sequence>
<reference evidence="1 2" key="1">
    <citation type="submission" date="2022-05" db="EMBL/GenBank/DDBJ databases">
        <authorList>
            <consortium name="Genoscope - CEA"/>
            <person name="William W."/>
        </authorList>
    </citation>
    <scope>NUCLEOTIDE SEQUENCE [LARGE SCALE GENOMIC DNA]</scope>
</reference>
<gene>
    <name evidence="1" type="ORF">PLOB_00047832</name>
</gene>
<name>A0ABN8N6W2_9CNID</name>
<accession>A0ABN8N6W2</accession>
<dbReference type="Proteomes" id="UP001159405">
    <property type="component" value="Unassembled WGS sequence"/>
</dbReference>
<comment type="caution">
    <text evidence="1">The sequence shown here is derived from an EMBL/GenBank/DDBJ whole genome shotgun (WGS) entry which is preliminary data.</text>
</comment>
<evidence type="ECO:0000313" key="1">
    <source>
        <dbReference type="EMBL" id="CAH3041656.1"/>
    </source>
</evidence>
<proteinExistence type="predicted"/>
<organism evidence="1 2">
    <name type="scientific">Porites lobata</name>
    <dbReference type="NCBI Taxonomy" id="104759"/>
    <lineage>
        <taxon>Eukaryota</taxon>
        <taxon>Metazoa</taxon>
        <taxon>Cnidaria</taxon>
        <taxon>Anthozoa</taxon>
        <taxon>Hexacorallia</taxon>
        <taxon>Scleractinia</taxon>
        <taxon>Fungiina</taxon>
        <taxon>Poritidae</taxon>
        <taxon>Porites</taxon>
    </lineage>
</organism>
<evidence type="ECO:0000313" key="2">
    <source>
        <dbReference type="Proteomes" id="UP001159405"/>
    </source>
</evidence>
<dbReference type="PANTHER" id="PTHR35450:SF2">
    <property type="entry name" value="REVERSE TRANSCRIPTASE DOMAIN-CONTAINING PROTEIN"/>
    <property type="match status" value="1"/>
</dbReference>
<protein>
    <recommendedName>
        <fullName evidence="3">Reverse transcriptase</fullName>
    </recommendedName>
</protein>
<evidence type="ECO:0008006" key="3">
    <source>
        <dbReference type="Google" id="ProtNLM"/>
    </source>
</evidence>
<keyword evidence="2" id="KW-1185">Reference proteome</keyword>
<dbReference type="PANTHER" id="PTHR35450">
    <property type="entry name" value="REVERSE TRANSCRIPTASE DOMAIN-CONTAINING PROTEIN"/>
    <property type="match status" value="1"/>
</dbReference>